<dbReference type="Proteomes" id="UP001595776">
    <property type="component" value="Unassembled WGS sequence"/>
</dbReference>
<evidence type="ECO:0000313" key="4">
    <source>
        <dbReference type="Proteomes" id="UP001595776"/>
    </source>
</evidence>
<accession>A0ABV8UCJ0</accession>
<dbReference type="RefSeq" id="WP_068143559.1">
    <property type="nucleotide sequence ID" value="NZ_JBHSCR010000014.1"/>
</dbReference>
<evidence type="ECO:0000259" key="2">
    <source>
        <dbReference type="Pfam" id="PF14534"/>
    </source>
</evidence>
<feature type="chain" id="PRO_5045220048" evidence="1">
    <location>
        <begin position="25"/>
        <end position="163"/>
    </location>
</feature>
<reference evidence="4" key="1">
    <citation type="journal article" date="2019" name="Int. J. Syst. Evol. Microbiol.">
        <title>The Global Catalogue of Microorganisms (GCM) 10K type strain sequencing project: providing services to taxonomists for standard genome sequencing and annotation.</title>
        <authorList>
            <consortium name="The Broad Institute Genomics Platform"/>
            <consortium name="The Broad Institute Genome Sequencing Center for Infectious Disease"/>
            <person name="Wu L."/>
            <person name="Ma J."/>
        </authorList>
    </citation>
    <scope>NUCLEOTIDE SEQUENCE [LARGE SCALE GENOMIC DNA]</scope>
    <source>
        <strain evidence="4">CGMCC 1.15304</strain>
    </source>
</reference>
<dbReference type="InterPro" id="IPR032710">
    <property type="entry name" value="NTF2-like_dom_sf"/>
</dbReference>
<evidence type="ECO:0000313" key="3">
    <source>
        <dbReference type="EMBL" id="MFC4348906.1"/>
    </source>
</evidence>
<gene>
    <name evidence="3" type="ORF">ACFO5Q_13720</name>
</gene>
<dbReference type="EMBL" id="JBHSCR010000014">
    <property type="protein sequence ID" value="MFC4348906.1"/>
    <property type="molecule type" value="Genomic_DNA"/>
</dbReference>
<dbReference type="Gene3D" id="3.10.450.50">
    <property type="match status" value="1"/>
</dbReference>
<comment type="caution">
    <text evidence="3">The sequence shown here is derived from an EMBL/GenBank/DDBJ whole genome shotgun (WGS) entry which is preliminary data.</text>
</comment>
<proteinExistence type="predicted"/>
<name>A0ABV8UCJ0_9PROT</name>
<feature type="domain" description="DUF4440" evidence="2">
    <location>
        <begin position="40"/>
        <end position="144"/>
    </location>
</feature>
<sequence length="163" mass="17695">MTHIQFKSLVLAAAMAMGAPALSAADLLTGYEATALEQEVAAVEAAFAKTMADRDFEAFASFLDEETVFWGPNVPDRGKEAVMARWKAYYEGEAAPFSWKPETVLVLESGTLARSTGPVMAPDGTVVAYFHSTWRKNADGEWKIIFDKGQRFCPPPAPEAAAE</sequence>
<dbReference type="Pfam" id="PF14534">
    <property type="entry name" value="DUF4440"/>
    <property type="match status" value="1"/>
</dbReference>
<keyword evidence="1" id="KW-0732">Signal</keyword>
<evidence type="ECO:0000256" key="1">
    <source>
        <dbReference type="SAM" id="SignalP"/>
    </source>
</evidence>
<keyword evidence="4" id="KW-1185">Reference proteome</keyword>
<dbReference type="InterPro" id="IPR027843">
    <property type="entry name" value="DUF4440"/>
</dbReference>
<dbReference type="SUPFAM" id="SSF54427">
    <property type="entry name" value="NTF2-like"/>
    <property type="match status" value="1"/>
</dbReference>
<feature type="signal peptide" evidence="1">
    <location>
        <begin position="1"/>
        <end position="24"/>
    </location>
</feature>
<organism evidence="3 4">
    <name type="scientific">Kordiimonas lipolytica</name>
    <dbReference type="NCBI Taxonomy" id="1662421"/>
    <lineage>
        <taxon>Bacteria</taxon>
        <taxon>Pseudomonadati</taxon>
        <taxon>Pseudomonadota</taxon>
        <taxon>Alphaproteobacteria</taxon>
        <taxon>Kordiimonadales</taxon>
        <taxon>Kordiimonadaceae</taxon>
        <taxon>Kordiimonas</taxon>
    </lineage>
</organism>
<protein>
    <submittedName>
        <fullName evidence="3">YybH family protein</fullName>
    </submittedName>
</protein>